<dbReference type="RefSeq" id="WP_196714004.1">
    <property type="nucleotide sequence ID" value="NZ_CP095443.1"/>
</dbReference>
<dbReference type="AlphaFoldDB" id="A0AAI9HYK2"/>
<name>A0AAI9HYK2_PROST</name>
<gene>
    <name evidence="5" type="ORF">JRA39_001175</name>
    <name evidence="6" type="ORF">KDV35_18405</name>
</gene>
<protein>
    <recommendedName>
        <fullName evidence="4">Threonyl/alanyl tRNA synthetase SAD domain-containing protein</fullName>
    </recommendedName>
</protein>
<dbReference type="InterPro" id="IPR012947">
    <property type="entry name" value="tRNA_SAD"/>
</dbReference>
<dbReference type="InterPro" id="IPR009000">
    <property type="entry name" value="Transl_B-barrel_sf"/>
</dbReference>
<accession>A0AAI9HYK2</accession>
<dbReference type="Gene3D" id="2.40.30.130">
    <property type="match status" value="1"/>
</dbReference>
<dbReference type="SUPFAM" id="SSF50447">
    <property type="entry name" value="Translation proteins"/>
    <property type="match status" value="1"/>
</dbReference>
<dbReference type="InterPro" id="IPR051335">
    <property type="entry name" value="Alanyl-tRNA_Editing_Enzymes"/>
</dbReference>
<dbReference type="Pfam" id="PF07973">
    <property type="entry name" value="tRNA_SAD"/>
    <property type="match status" value="1"/>
</dbReference>
<evidence type="ECO:0000313" key="5">
    <source>
        <dbReference type="EMBL" id="EMP9432158.1"/>
    </source>
</evidence>
<dbReference type="PANTHER" id="PTHR43462">
    <property type="entry name" value="ALANYL-TRNA EDITING PROTEIN"/>
    <property type="match status" value="1"/>
</dbReference>
<organism evidence="5">
    <name type="scientific">Providencia stuartii</name>
    <dbReference type="NCBI Taxonomy" id="588"/>
    <lineage>
        <taxon>Bacteria</taxon>
        <taxon>Pseudomonadati</taxon>
        <taxon>Pseudomonadota</taxon>
        <taxon>Gammaproteobacteria</taxon>
        <taxon>Enterobacterales</taxon>
        <taxon>Morganellaceae</taxon>
        <taxon>Providencia</taxon>
    </lineage>
</organism>
<dbReference type="SUPFAM" id="SSF55186">
    <property type="entry name" value="ThrRS/AlaRS common domain"/>
    <property type="match status" value="1"/>
</dbReference>
<dbReference type="EMBL" id="AAZDVE040000006">
    <property type="protein sequence ID" value="EMP9432158.1"/>
    <property type="molecule type" value="Genomic_DNA"/>
</dbReference>
<dbReference type="InterPro" id="IPR018163">
    <property type="entry name" value="Thr/Ala-tRNA-synth_IIc_edit"/>
</dbReference>
<reference evidence="6 7" key="1">
    <citation type="submission" date="2021-04" db="EMBL/GenBank/DDBJ databases">
        <title>Determining the burden of carbapenem-resistant Enterobacterales from a tertiary public heath setting in Bangladesh: a clinical, epidemiological, and molecular study.</title>
        <authorList>
            <person name="Farzana R."/>
            <person name="Walsh T.R."/>
        </authorList>
    </citation>
    <scope>NUCLEOTIDE SEQUENCE [LARGE SCALE GENOMIC DNA]</scope>
    <source>
        <strain evidence="6">Dmpro_s316</strain>
        <strain evidence="7">dmpro_s316</strain>
    </source>
</reference>
<dbReference type="GO" id="GO:0005524">
    <property type="term" value="F:ATP binding"/>
    <property type="evidence" value="ECO:0007669"/>
    <property type="project" value="InterPro"/>
</dbReference>
<evidence type="ECO:0000256" key="2">
    <source>
        <dbReference type="ARBA" id="ARBA00022723"/>
    </source>
</evidence>
<proteinExistence type="predicted"/>
<dbReference type="SMART" id="SM00863">
    <property type="entry name" value="tRNA_SAD"/>
    <property type="match status" value="1"/>
</dbReference>
<sequence length="220" mass="24584">MQNNIYLTDTYLYEIKTTILESGHDDDGQWVALTENIFHPQGGGQPADIGWINDEPVRIKKHSNGLIIAYLNPNQDLQSGDTVIARVDKAQRQHHAALHTTGHLLSWVMSRFGWQGQKGHHFPNESRVEFSAIGDNATPIEQLDDKQIEMLVNQSISDDSPVLIGQRDTLRLCGVSEGDEVPCGGTHVASLGKIEQFSIKSMKYKKGILRISYDAKHIEN</sequence>
<feature type="domain" description="Threonyl/alanyl tRNA synthetase SAD" evidence="4">
    <location>
        <begin position="170"/>
        <end position="212"/>
    </location>
</feature>
<dbReference type="PANTHER" id="PTHR43462:SF2">
    <property type="entry name" value="THREONYL AND ALANYL TRNA SYNTHETASE SECOND ADDITIONAL DOMAIN-CONTAINING PROTEIN"/>
    <property type="match status" value="1"/>
</dbReference>
<evidence type="ECO:0000259" key="4">
    <source>
        <dbReference type="SMART" id="SM00863"/>
    </source>
</evidence>
<keyword evidence="2" id="KW-0479">Metal-binding</keyword>
<evidence type="ECO:0000313" key="7">
    <source>
        <dbReference type="Proteomes" id="UP001495779"/>
    </source>
</evidence>
<comment type="caution">
    <text evidence="5">The sequence shown here is derived from an EMBL/GenBank/DDBJ whole genome shotgun (WGS) entry which is preliminary data.</text>
</comment>
<dbReference type="GO" id="GO:0046872">
    <property type="term" value="F:metal ion binding"/>
    <property type="evidence" value="ECO:0007669"/>
    <property type="project" value="UniProtKB-KW"/>
</dbReference>
<comment type="cofactor">
    <cofactor evidence="1">
        <name>Zn(2+)</name>
        <dbReference type="ChEBI" id="CHEBI:29105"/>
    </cofactor>
</comment>
<dbReference type="GO" id="GO:0043039">
    <property type="term" value="P:tRNA aminoacylation"/>
    <property type="evidence" value="ECO:0007669"/>
    <property type="project" value="InterPro"/>
</dbReference>
<keyword evidence="3" id="KW-0862">Zinc</keyword>
<dbReference type="EMBL" id="JAGSRH010000041">
    <property type="protein sequence ID" value="MER5078816.1"/>
    <property type="molecule type" value="Genomic_DNA"/>
</dbReference>
<dbReference type="Proteomes" id="UP001495779">
    <property type="component" value="Unassembled WGS sequence"/>
</dbReference>
<dbReference type="Gene3D" id="3.30.980.10">
    <property type="entry name" value="Threonyl-trna Synthetase, Chain A, domain 2"/>
    <property type="match status" value="1"/>
</dbReference>
<dbReference type="GO" id="GO:0004812">
    <property type="term" value="F:aminoacyl-tRNA ligase activity"/>
    <property type="evidence" value="ECO:0007669"/>
    <property type="project" value="InterPro"/>
</dbReference>
<reference evidence="5" key="2">
    <citation type="submission" date="2024-02" db="EMBL/GenBank/DDBJ databases">
        <authorList>
            <consortium name="Clinical and Environmental Microbiology Branch: Whole genome sequencing antimicrobial resistance pathogens in the healthcare setting"/>
        </authorList>
    </citation>
    <scope>NUCLEOTIDE SEQUENCE</scope>
    <source>
        <strain evidence="5">2020GO-00142</strain>
    </source>
</reference>
<evidence type="ECO:0000256" key="1">
    <source>
        <dbReference type="ARBA" id="ARBA00001947"/>
    </source>
</evidence>
<evidence type="ECO:0000313" key="6">
    <source>
        <dbReference type="EMBL" id="MER5078816.1"/>
    </source>
</evidence>
<evidence type="ECO:0000256" key="3">
    <source>
        <dbReference type="ARBA" id="ARBA00022833"/>
    </source>
</evidence>